<proteinExistence type="predicted"/>
<dbReference type="AlphaFoldDB" id="A0A644ZQQ5"/>
<dbReference type="EMBL" id="VSSQ01009973">
    <property type="protein sequence ID" value="MPM43096.1"/>
    <property type="molecule type" value="Genomic_DNA"/>
</dbReference>
<name>A0A644ZQQ5_9ZZZZ</name>
<protein>
    <submittedName>
        <fullName evidence="1">Uncharacterized protein</fullName>
    </submittedName>
</protein>
<gene>
    <name evidence="1" type="ORF">SDC9_89769</name>
</gene>
<comment type="caution">
    <text evidence="1">The sequence shown here is derived from an EMBL/GenBank/DDBJ whole genome shotgun (WGS) entry which is preliminary data.</text>
</comment>
<reference evidence="1" key="1">
    <citation type="submission" date="2019-08" db="EMBL/GenBank/DDBJ databases">
        <authorList>
            <person name="Kucharzyk K."/>
            <person name="Murdoch R.W."/>
            <person name="Higgins S."/>
            <person name="Loffler F."/>
        </authorList>
    </citation>
    <scope>NUCLEOTIDE SEQUENCE</scope>
</reference>
<organism evidence="1">
    <name type="scientific">bioreactor metagenome</name>
    <dbReference type="NCBI Taxonomy" id="1076179"/>
    <lineage>
        <taxon>unclassified sequences</taxon>
        <taxon>metagenomes</taxon>
        <taxon>ecological metagenomes</taxon>
    </lineage>
</organism>
<evidence type="ECO:0000313" key="1">
    <source>
        <dbReference type="EMBL" id="MPM43096.1"/>
    </source>
</evidence>
<sequence>MAGRGSAVSGIPLVAAHSFLRHQVGPGAVEPGGFDAFMHIEVDVVLCRRFNHFLKMAHHVLSMMMHSFRANRAGVTGFQVVDSKLAAERQGRIELTFIHGNITTGFVMRNKLNLMFLCIFHNFLNIEIRISFAEILLRNAV</sequence>
<accession>A0A644ZQQ5</accession>